<evidence type="ECO:0000256" key="3">
    <source>
        <dbReference type="SAM" id="SignalP"/>
    </source>
</evidence>
<dbReference type="Proteomes" id="UP001497497">
    <property type="component" value="Unassembled WGS sequence"/>
</dbReference>
<accession>A0AAV2IDV7</accession>
<keyword evidence="2" id="KW-0472">Membrane</keyword>
<feature type="compositionally biased region" description="Polar residues" evidence="1">
    <location>
        <begin position="458"/>
        <end position="480"/>
    </location>
</feature>
<gene>
    <name evidence="4" type="ORF">GSLYS_00018550001</name>
</gene>
<evidence type="ECO:0000313" key="4">
    <source>
        <dbReference type="EMBL" id="CAL1545067.1"/>
    </source>
</evidence>
<keyword evidence="2" id="KW-1133">Transmembrane helix</keyword>
<protein>
    <submittedName>
        <fullName evidence="4">Uncharacterized protein</fullName>
    </submittedName>
</protein>
<feature type="transmembrane region" description="Helical" evidence="2">
    <location>
        <begin position="271"/>
        <end position="293"/>
    </location>
</feature>
<organism evidence="4 5">
    <name type="scientific">Lymnaea stagnalis</name>
    <name type="common">Great pond snail</name>
    <name type="synonym">Helix stagnalis</name>
    <dbReference type="NCBI Taxonomy" id="6523"/>
    <lineage>
        <taxon>Eukaryota</taxon>
        <taxon>Metazoa</taxon>
        <taxon>Spiralia</taxon>
        <taxon>Lophotrochozoa</taxon>
        <taxon>Mollusca</taxon>
        <taxon>Gastropoda</taxon>
        <taxon>Heterobranchia</taxon>
        <taxon>Euthyneura</taxon>
        <taxon>Panpulmonata</taxon>
        <taxon>Hygrophila</taxon>
        <taxon>Lymnaeoidea</taxon>
        <taxon>Lymnaeidae</taxon>
        <taxon>Lymnaea</taxon>
    </lineage>
</organism>
<feature type="signal peptide" evidence="3">
    <location>
        <begin position="1"/>
        <end position="27"/>
    </location>
</feature>
<evidence type="ECO:0000313" key="5">
    <source>
        <dbReference type="Proteomes" id="UP001497497"/>
    </source>
</evidence>
<feature type="compositionally biased region" description="Basic and acidic residues" evidence="1">
    <location>
        <begin position="305"/>
        <end position="319"/>
    </location>
</feature>
<name>A0AAV2IDV7_LYMST</name>
<keyword evidence="5" id="KW-1185">Reference proteome</keyword>
<comment type="caution">
    <text evidence="4">The sequence shown here is derived from an EMBL/GenBank/DDBJ whole genome shotgun (WGS) entry which is preliminary data.</text>
</comment>
<feature type="chain" id="PRO_5043561937" evidence="3">
    <location>
        <begin position="28"/>
        <end position="505"/>
    </location>
</feature>
<dbReference type="EMBL" id="CAXITT010000672">
    <property type="protein sequence ID" value="CAL1545067.1"/>
    <property type="molecule type" value="Genomic_DNA"/>
</dbReference>
<evidence type="ECO:0000256" key="2">
    <source>
        <dbReference type="SAM" id="Phobius"/>
    </source>
</evidence>
<feature type="region of interest" description="Disordered" evidence="1">
    <location>
        <begin position="420"/>
        <end position="481"/>
    </location>
</feature>
<evidence type="ECO:0000256" key="1">
    <source>
        <dbReference type="SAM" id="MobiDB-lite"/>
    </source>
</evidence>
<proteinExistence type="predicted"/>
<reference evidence="4 5" key="1">
    <citation type="submission" date="2024-04" db="EMBL/GenBank/DDBJ databases">
        <authorList>
            <consortium name="Genoscope - CEA"/>
            <person name="William W."/>
        </authorList>
    </citation>
    <scope>NUCLEOTIDE SEQUENCE [LARGE SCALE GENOMIC DNA]</scope>
</reference>
<feature type="non-terminal residue" evidence="4">
    <location>
        <position position="505"/>
    </location>
</feature>
<keyword evidence="2" id="KW-0812">Transmembrane</keyword>
<feature type="compositionally biased region" description="Polar residues" evidence="1">
    <location>
        <begin position="420"/>
        <end position="451"/>
    </location>
</feature>
<dbReference type="AlphaFoldDB" id="A0AAV2IDV7"/>
<keyword evidence="3" id="KW-0732">Signal</keyword>
<sequence length="505" mass="55873">MIFMNSISFCNVMLLWASYLSLKNCAGQTIHLAEFNKSACKADCTEGLQSFSYKCQFTIIVKNENNFFENGSFNLLYKNMISGNFEPLSSLKRLKDCDDFSKSSDYRCFRNGTNMFYISMYVKAKLLNEGAEVKCKIIINTTETVSSNVRHVIGLTDMPDRTHVAGYLTVNGQSALIDECNIKIAGEHLEINFQCNASTKECAIRMDINGGQKIKYDTNSIKFNQNSIGVSEVNVHINISSCTLDENVTSFNCTLQPGTLDKSSPVETTKIIIATTIAVGSLIVICIPICILLKKKSNTKSKRGAQPEEPRRIPEEEKLLQQTETKTGKGRLLEDIHEGESNQLDDTCFIDIAQATDSLDESSDTASNKQSVSSLSDNACFIHSQAIVNNLLDDNAIRLDEHFVDESQLDQSTDDLALSSQVDTQESQLDQSTDDLASSSQVDTQESQLDQSTDDLALSSQVDTPGTEESFSSPSDNSPLKHSITIVNDLMKDNLRQLAKEFIGK</sequence>
<feature type="region of interest" description="Disordered" evidence="1">
    <location>
        <begin position="300"/>
        <end position="334"/>
    </location>
</feature>